<evidence type="ECO:0000313" key="2">
    <source>
        <dbReference type="Proteomes" id="UP000287394"/>
    </source>
</evidence>
<keyword evidence="2" id="KW-1185">Reference proteome</keyword>
<dbReference type="KEGG" id="ccot:CCAX7_53940"/>
<accession>A0A402CNG8</accession>
<sequence>MSDYSTHANYVVDLTSTPPPLIAYVFLALTGTATISGYFVNMHGRQEGASFTGTVGAAVKTFKDLSGAAVPTAATGFVGRITGANVSFGLGGNPDGTPGAYTPDATYPILSMGDYVALGRVG</sequence>
<organism evidence="1 2">
    <name type="scientific">Capsulimonas corticalis</name>
    <dbReference type="NCBI Taxonomy" id="2219043"/>
    <lineage>
        <taxon>Bacteria</taxon>
        <taxon>Bacillati</taxon>
        <taxon>Armatimonadota</taxon>
        <taxon>Armatimonadia</taxon>
        <taxon>Capsulimonadales</taxon>
        <taxon>Capsulimonadaceae</taxon>
        <taxon>Capsulimonas</taxon>
    </lineage>
</organism>
<dbReference type="EMBL" id="AP025739">
    <property type="protein sequence ID" value="BDI33343.1"/>
    <property type="molecule type" value="Genomic_DNA"/>
</dbReference>
<name>A0A402CNG8_9BACT</name>
<evidence type="ECO:0000313" key="1">
    <source>
        <dbReference type="EMBL" id="BDI33343.1"/>
    </source>
</evidence>
<proteinExistence type="predicted"/>
<reference evidence="1 2" key="1">
    <citation type="journal article" date="2019" name="Int. J. Syst. Evol. Microbiol.">
        <title>Capsulimonas corticalis gen. nov., sp. nov., an aerobic capsulated bacterium, of a novel bacterial order, Capsulimonadales ord. nov., of the class Armatimonadia of the phylum Armatimonadetes.</title>
        <authorList>
            <person name="Li J."/>
            <person name="Kudo C."/>
            <person name="Tonouchi A."/>
        </authorList>
    </citation>
    <scope>NUCLEOTIDE SEQUENCE [LARGE SCALE GENOMIC DNA]</scope>
    <source>
        <strain evidence="1 2">AX-7</strain>
    </source>
</reference>
<dbReference type="RefSeq" id="WP_119319000.1">
    <property type="nucleotide sequence ID" value="NZ_AP025739.1"/>
</dbReference>
<dbReference type="Proteomes" id="UP000287394">
    <property type="component" value="Chromosome"/>
</dbReference>
<gene>
    <name evidence="1" type="ORF">CCAX7_53940</name>
</gene>
<protein>
    <submittedName>
        <fullName evidence="1">Uncharacterized protein</fullName>
    </submittedName>
</protein>
<dbReference type="AlphaFoldDB" id="A0A402CNG8"/>